<sequence>MKKKVFSLITSFALSFNVMYGAGIPVVDLGSIAEAVKQYNQMMKEYEQMLKDTSNFEQQMSEFGVGMNNVSDILGDLNSMVNSMQSIYNDITNIPQDFLGNVEQVTRACSFLQTQSPYFKQKLNSYSNAINNDFNRCTSGIKNNADITKSIDELMKKIEKSTDYEERQRYYVEIENIRQAQAFLQAKANEEQTNKIIAFYETYHKKDKNNPYTKEKMSEDLKSLSKALAKPNNQKQAQALTNTILIKILEILQRQYELNMEYSNALVNFSQNTGANQSYSLSEESYKAEYEQQPFNQDLLFFKDAKAYEKDKNGLPVFTIGGNN</sequence>
<feature type="coiled-coil region" evidence="1">
    <location>
        <begin position="32"/>
        <end position="59"/>
    </location>
</feature>
<dbReference type="eggNOG" id="ENOG5032DUY">
    <property type="taxonomic scope" value="Bacteria"/>
</dbReference>
<protein>
    <submittedName>
        <fullName evidence="3">Putative type IV secretion system protein VirB5</fullName>
    </submittedName>
</protein>
<evidence type="ECO:0000256" key="2">
    <source>
        <dbReference type="SAM" id="SignalP"/>
    </source>
</evidence>
<reference evidence="3 4" key="1">
    <citation type="submission" date="2017-04" db="EMBL/GenBank/DDBJ databases">
        <title>Complete genome sequence of the Campylobacter cuniculorum type strain LMG24588.</title>
        <authorList>
            <person name="Miller W.G."/>
            <person name="Yee E."/>
            <person name="Revez J."/>
            <person name="Bono J.L."/>
            <person name="Rossi M."/>
        </authorList>
    </citation>
    <scope>NUCLEOTIDE SEQUENCE [LARGE SCALE GENOMIC DNA]</scope>
    <source>
        <strain evidence="3 4">LMG 24588</strain>
    </source>
</reference>
<dbReference type="Proteomes" id="UP000192902">
    <property type="component" value="Chromosome"/>
</dbReference>
<organism evidence="3 4">
    <name type="scientific">Campylobacter cuniculorum DSM 23162 = LMG 24588</name>
    <dbReference type="NCBI Taxonomy" id="1121267"/>
    <lineage>
        <taxon>Bacteria</taxon>
        <taxon>Pseudomonadati</taxon>
        <taxon>Campylobacterota</taxon>
        <taxon>Epsilonproteobacteria</taxon>
        <taxon>Campylobacterales</taxon>
        <taxon>Campylobacteraceae</taxon>
        <taxon>Campylobacter</taxon>
    </lineage>
</organism>
<dbReference type="InterPro" id="IPR023220">
    <property type="entry name" value="T4SS_VirB5-domain"/>
</dbReference>
<dbReference type="InterPro" id="IPR014158">
    <property type="entry name" value="T4SS_VirB5"/>
</dbReference>
<dbReference type="STRING" id="1121267.CCUN_1518"/>
<dbReference type="Gene3D" id="1.20.58.430">
    <property type="entry name" value="Type IV secretion system, VirB5-domain"/>
    <property type="match status" value="1"/>
</dbReference>
<dbReference type="RefSeq" id="WP_027305997.1">
    <property type="nucleotide sequence ID" value="NZ_CP020867.1"/>
</dbReference>
<evidence type="ECO:0000256" key="1">
    <source>
        <dbReference type="SAM" id="Coils"/>
    </source>
</evidence>
<evidence type="ECO:0000313" key="4">
    <source>
        <dbReference type="Proteomes" id="UP000192902"/>
    </source>
</evidence>
<dbReference type="SUPFAM" id="SSF101082">
    <property type="entry name" value="Typo IV secretion system protein TraC"/>
    <property type="match status" value="1"/>
</dbReference>
<dbReference type="AlphaFoldDB" id="A0A1W6BYD5"/>
<dbReference type="EMBL" id="CP020867">
    <property type="protein sequence ID" value="ARJ57101.1"/>
    <property type="molecule type" value="Genomic_DNA"/>
</dbReference>
<dbReference type="OrthoDB" id="5362356at2"/>
<evidence type="ECO:0000313" key="3">
    <source>
        <dbReference type="EMBL" id="ARJ57101.1"/>
    </source>
</evidence>
<accession>A0A1W6BYD5</accession>
<dbReference type="KEGG" id="ccun:CCUN_1518"/>
<gene>
    <name evidence="3" type="ORF">CCUN_1518</name>
</gene>
<feature type="signal peptide" evidence="2">
    <location>
        <begin position="1"/>
        <end position="22"/>
    </location>
</feature>
<keyword evidence="1" id="KW-0175">Coiled coil</keyword>
<proteinExistence type="predicted"/>
<dbReference type="Pfam" id="PF07996">
    <property type="entry name" value="T4SS"/>
    <property type="match status" value="1"/>
</dbReference>
<name>A0A1W6BYD5_9BACT</name>
<feature type="chain" id="PRO_5010868982" evidence="2">
    <location>
        <begin position="23"/>
        <end position="324"/>
    </location>
</feature>
<keyword evidence="2" id="KW-0732">Signal</keyword>